<dbReference type="InterPro" id="IPR020828">
    <property type="entry name" value="GlycerAld_3-P_DH_NAD(P)-bd"/>
</dbReference>
<evidence type="ECO:0000313" key="11">
    <source>
        <dbReference type="Proteomes" id="UP000002522"/>
    </source>
</evidence>
<keyword evidence="11" id="KW-1185">Reference proteome</keyword>
<feature type="binding site" evidence="4">
    <location>
        <begin position="210"/>
        <end position="211"/>
    </location>
    <ligand>
        <name>D-glyceraldehyde 3-phosphate</name>
        <dbReference type="ChEBI" id="CHEBI:59776"/>
    </ligand>
</feature>
<dbReference type="SUPFAM" id="SSF55347">
    <property type="entry name" value="Glyceraldehyde-3-phosphate dehydrogenase-like, C-terminal domain"/>
    <property type="match status" value="1"/>
</dbReference>
<dbReference type="STRING" id="272633.gene:10731939"/>
<feature type="binding site" evidence="5">
    <location>
        <position position="121"/>
    </location>
    <ligand>
        <name>NAD(+)</name>
        <dbReference type="ChEBI" id="CHEBI:57540"/>
    </ligand>
</feature>
<dbReference type="InterPro" id="IPR020831">
    <property type="entry name" value="GlycerAld/Erythrose_P_DH"/>
</dbReference>
<dbReference type="NCBIfam" id="TIGR01534">
    <property type="entry name" value="GAPDH-I"/>
    <property type="match status" value="1"/>
</dbReference>
<dbReference type="PRINTS" id="PR00078">
    <property type="entry name" value="G3PDHDRGNASE"/>
</dbReference>
<dbReference type="HOGENOM" id="CLU_030140_0_2_14"/>
<keyword evidence="5" id="KW-0547">Nucleotide-binding</keyword>
<evidence type="ECO:0000256" key="1">
    <source>
        <dbReference type="ARBA" id="ARBA00007406"/>
    </source>
</evidence>
<evidence type="ECO:0000256" key="7">
    <source>
        <dbReference type="RuleBase" id="RU000397"/>
    </source>
</evidence>
<evidence type="ECO:0000256" key="4">
    <source>
        <dbReference type="PIRSR" id="PIRSR000149-2"/>
    </source>
</evidence>
<dbReference type="SMART" id="SM00846">
    <property type="entry name" value="Gp_dh_N"/>
    <property type="match status" value="1"/>
</dbReference>
<feature type="binding site" evidence="5">
    <location>
        <position position="314"/>
    </location>
    <ligand>
        <name>NAD(+)</name>
        <dbReference type="ChEBI" id="CHEBI:57540"/>
    </ligand>
</feature>
<organism evidence="10 11">
    <name type="scientific">Malacoplasma penetrans (strain HF-2)</name>
    <name type="common">Mycoplasma penetrans</name>
    <dbReference type="NCBI Taxonomy" id="272633"/>
    <lineage>
        <taxon>Bacteria</taxon>
        <taxon>Bacillati</taxon>
        <taxon>Mycoplasmatota</taxon>
        <taxon>Mycoplasmoidales</taxon>
        <taxon>Mycoplasmoidaceae</taxon>
        <taxon>Malacoplasma</taxon>
    </lineage>
</organism>
<dbReference type="Pfam" id="PF00044">
    <property type="entry name" value="Gp_dh_N"/>
    <property type="match status" value="1"/>
</dbReference>
<comment type="similarity">
    <text evidence="1 7">Belongs to the glyceraldehyde-3-phosphate dehydrogenase family.</text>
</comment>
<evidence type="ECO:0000256" key="3">
    <source>
        <dbReference type="PIRSR" id="PIRSR000149-1"/>
    </source>
</evidence>
<reference evidence="10 11" key="1">
    <citation type="journal article" date="2002" name="Nucleic Acids Res.">
        <title>The complete genomic sequence of Mycoplasma penetrans, an intracellular bacterial pathogen in humans.</title>
        <authorList>
            <person name="Sasaki Y."/>
            <person name="Ishikawa J."/>
            <person name="Yamashita A."/>
            <person name="Oshima K."/>
            <person name="Kenri T."/>
            <person name="Furuya K."/>
            <person name="Yoshino C."/>
            <person name="Horino A."/>
            <person name="Shiba T."/>
            <person name="Sasaki T."/>
            <person name="Hattori M."/>
        </authorList>
    </citation>
    <scope>NUCLEOTIDE SEQUENCE [LARGE SCALE GENOMIC DNA]</scope>
    <source>
        <strain evidence="10 11">HF-2</strain>
    </source>
</reference>
<dbReference type="FunFam" id="3.30.360.10:FF:000002">
    <property type="entry name" value="Glyceraldehyde-3-phosphate dehydrogenase"/>
    <property type="match status" value="1"/>
</dbReference>
<dbReference type="CDD" id="cd05214">
    <property type="entry name" value="GAPDH_I_N"/>
    <property type="match status" value="1"/>
</dbReference>
<evidence type="ECO:0000259" key="9">
    <source>
        <dbReference type="SMART" id="SM00846"/>
    </source>
</evidence>
<dbReference type="GO" id="GO:0050661">
    <property type="term" value="F:NADP binding"/>
    <property type="evidence" value="ECO:0007669"/>
    <property type="project" value="InterPro"/>
</dbReference>
<gene>
    <name evidence="10" type="ordered locus">MYPE8170</name>
</gene>
<dbReference type="EMBL" id="BA000026">
    <property type="protein sequence ID" value="BAC44610.1"/>
    <property type="molecule type" value="Genomic_DNA"/>
</dbReference>
<dbReference type="InterPro" id="IPR020830">
    <property type="entry name" value="GlycerAld_3-P_DH_AS"/>
</dbReference>
<proteinExistence type="inferred from homology"/>
<dbReference type="CDD" id="cd18126">
    <property type="entry name" value="GAPDH_I_C"/>
    <property type="match status" value="1"/>
</dbReference>
<dbReference type="InterPro" id="IPR006424">
    <property type="entry name" value="Glyceraldehyde-3-P_DH_1"/>
</dbReference>
<evidence type="ECO:0000313" key="10">
    <source>
        <dbReference type="EMBL" id="BAC44610.1"/>
    </source>
</evidence>
<sequence>MIKVAINGFGRIGRLALRRIFDVCKNVEIVAINDLTDAKTLCHLLKYDTAHRTFKGKLSYDENNNLIIDGKKIPILAEKDPANLPWAKLGVDIVVESTGRFVDEEGASKHLKAGAKKVIISAPAKGNIPTVVYNVNHQTLKATDKIVSAASCTTNALAPVANVLSKEFGIKWGFMNTIHSYTADQRLQDAPHSDLRRARAAAMSIVPTSTGAAKAIGLVLPELNKKMHGMALRVPTITGSLVDITVELEKDTTVEEIHKAMKKAANETLEYCEDPIVSTDIIGNTHGSIFDPGLSMELETNGKKTFKLFTWYDNEYSYVAQFVRVLEYFGNLK</sequence>
<feature type="binding site" evidence="4">
    <location>
        <begin position="151"/>
        <end position="153"/>
    </location>
    <ligand>
        <name>D-glyceraldehyde 3-phosphate</name>
        <dbReference type="ChEBI" id="CHEBI:59776"/>
    </ligand>
</feature>
<protein>
    <recommendedName>
        <fullName evidence="8">Glyceraldehyde-3-phosphate dehydrogenase</fullName>
        <ecNumber evidence="8">1.2.1.-</ecNumber>
    </recommendedName>
</protein>
<dbReference type="FunCoup" id="Q8EUV1">
    <property type="interactions" value="223"/>
</dbReference>
<name>Q8EUV1_MALP2</name>
<feature type="domain" description="Glyceraldehyde 3-phosphate dehydrogenase NAD(P) binding" evidence="9">
    <location>
        <begin position="2"/>
        <end position="152"/>
    </location>
</feature>
<feature type="binding site" evidence="4">
    <location>
        <position position="233"/>
    </location>
    <ligand>
        <name>D-glyceraldehyde 3-phosphate</name>
        <dbReference type="ChEBI" id="CHEBI:59776"/>
    </ligand>
</feature>
<dbReference type="FunFam" id="3.40.50.720:FF:000001">
    <property type="entry name" value="Glyceraldehyde-3-phosphate dehydrogenase"/>
    <property type="match status" value="1"/>
</dbReference>
<keyword evidence="2 8" id="KW-0560">Oxidoreductase</keyword>
<keyword evidence="5" id="KW-0520">NAD</keyword>
<dbReference type="eggNOG" id="COG0057">
    <property type="taxonomic scope" value="Bacteria"/>
</dbReference>
<dbReference type="GO" id="GO:0051287">
    <property type="term" value="F:NAD binding"/>
    <property type="evidence" value="ECO:0007669"/>
    <property type="project" value="InterPro"/>
</dbReference>
<feature type="binding site" evidence="5">
    <location>
        <begin position="11"/>
        <end position="12"/>
    </location>
    <ligand>
        <name>NAD(+)</name>
        <dbReference type="ChEBI" id="CHEBI:57540"/>
    </ligand>
</feature>
<accession>Q8EUV1</accession>
<feature type="active site" description="Nucleophile" evidence="3">
    <location>
        <position position="152"/>
    </location>
</feature>
<dbReference type="EC" id="1.2.1.-" evidence="8"/>
<feature type="site" description="Activates thiol group during catalysis" evidence="6">
    <location>
        <position position="179"/>
    </location>
</feature>
<dbReference type="GO" id="GO:0016620">
    <property type="term" value="F:oxidoreductase activity, acting on the aldehyde or oxo group of donors, NAD or NADP as acceptor"/>
    <property type="evidence" value="ECO:0007669"/>
    <property type="project" value="InterPro"/>
</dbReference>
<dbReference type="GO" id="GO:0006006">
    <property type="term" value="P:glucose metabolic process"/>
    <property type="evidence" value="ECO:0007669"/>
    <property type="project" value="InterPro"/>
</dbReference>
<dbReference type="PIRSF" id="PIRSF000149">
    <property type="entry name" value="GAP_DH"/>
    <property type="match status" value="1"/>
</dbReference>
<evidence type="ECO:0000256" key="8">
    <source>
        <dbReference type="RuleBase" id="RU361160"/>
    </source>
</evidence>
<feature type="binding site" evidence="4">
    <location>
        <position position="182"/>
    </location>
    <ligand>
        <name>D-glyceraldehyde 3-phosphate</name>
        <dbReference type="ChEBI" id="CHEBI:59776"/>
    </ligand>
</feature>
<dbReference type="PANTHER" id="PTHR43148">
    <property type="entry name" value="GLYCERALDEHYDE-3-PHOSPHATE DEHYDROGENASE 2"/>
    <property type="match status" value="1"/>
</dbReference>
<dbReference type="InterPro" id="IPR036291">
    <property type="entry name" value="NAD(P)-bd_dom_sf"/>
</dbReference>
<evidence type="ECO:0000256" key="5">
    <source>
        <dbReference type="PIRSR" id="PIRSR000149-3"/>
    </source>
</evidence>
<evidence type="ECO:0000256" key="2">
    <source>
        <dbReference type="ARBA" id="ARBA00023002"/>
    </source>
</evidence>
<dbReference type="KEGG" id="mpe:MYPE8170"/>
<dbReference type="SUPFAM" id="SSF51735">
    <property type="entry name" value="NAD(P)-binding Rossmann-fold domains"/>
    <property type="match status" value="1"/>
</dbReference>
<dbReference type="Gene3D" id="3.40.50.720">
    <property type="entry name" value="NAD(P)-binding Rossmann-like Domain"/>
    <property type="match status" value="1"/>
</dbReference>
<dbReference type="AlphaFoldDB" id="Q8EUV1"/>
<dbReference type="Pfam" id="PF02800">
    <property type="entry name" value="Gp_dh_C"/>
    <property type="match status" value="1"/>
</dbReference>
<evidence type="ECO:0000256" key="6">
    <source>
        <dbReference type="PIRSR" id="PIRSR000149-4"/>
    </source>
</evidence>
<dbReference type="Proteomes" id="UP000002522">
    <property type="component" value="Chromosome"/>
</dbReference>
<dbReference type="InterPro" id="IPR020829">
    <property type="entry name" value="GlycerAld_3-P_DH_cat"/>
</dbReference>
<feature type="binding site" evidence="5">
    <location>
        <position position="34"/>
    </location>
    <ligand>
        <name>NAD(+)</name>
        <dbReference type="ChEBI" id="CHEBI:57540"/>
    </ligand>
</feature>
<dbReference type="PROSITE" id="PS00071">
    <property type="entry name" value="GAPDH"/>
    <property type="match status" value="1"/>
</dbReference>
<dbReference type="InParanoid" id="Q8EUV1"/>
<dbReference type="RefSeq" id="WP_011077639.1">
    <property type="nucleotide sequence ID" value="NC_004432.1"/>
</dbReference>
<dbReference type="Gene3D" id="3.30.360.10">
    <property type="entry name" value="Dihydrodipicolinate Reductase, domain 2"/>
    <property type="match status" value="1"/>
</dbReference>